<gene>
    <name evidence="3" type="ORF">L198_07883</name>
</gene>
<dbReference type="GeneID" id="30197094"/>
<dbReference type="RefSeq" id="XP_019028168.1">
    <property type="nucleotide sequence ID" value="XM_019179864.1"/>
</dbReference>
<comment type="caution">
    <text evidence="3">The sequence shown here is derived from an EMBL/GenBank/DDBJ whole genome shotgun (WGS) entry which is preliminary data.</text>
</comment>
<dbReference type="OrthoDB" id="10554787at2759"/>
<name>A0A1E3HUQ4_9TREE</name>
<dbReference type="EMBL" id="AWGH01000045">
    <property type="protein sequence ID" value="ODN80073.1"/>
    <property type="molecule type" value="Genomic_DNA"/>
</dbReference>
<evidence type="ECO:0000313" key="4">
    <source>
        <dbReference type="Proteomes" id="UP000094819"/>
    </source>
</evidence>
<evidence type="ECO:0000256" key="1">
    <source>
        <dbReference type="SAM" id="MobiDB-lite"/>
    </source>
</evidence>
<reference evidence="3 4" key="1">
    <citation type="submission" date="2016-06" db="EMBL/GenBank/DDBJ databases">
        <title>Evolution of pathogenesis and genome organization in the Tremellales.</title>
        <authorList>
            <person name="Cuomo C."/>
            <person name="Litvintseva A."/>
            <person name="Heitman J."/>
            <person name="Chen Y."/>
            <person name="Sun S."/>
            <person name="Springer D."/>
            <person name="Dromer F."/>
            <person name="Young S."/>
            <person name="Zeng Q."/>
            <person name="Chapman S."/>
            <person name="Gujja S."/>
            <person name="Saif S."/>
            <person name="Birren B."/>
        </authorList>
    </citation>
    <scope>NUCLEOTIDE SEQUENCE [LARGE SCALE GENOMIC DNA]</scope>
    <source>
        <strain evidence="3 4">CBS 7118</strain>
    </source>
</reference>
<protein>
    <submittedName>
        <fullName evidence="3">Uncharacterized protein</fullName>
    </submittedName>
</protein>
<feature type="region of interest" description="Disordered" evidence="1">
    <location>
        <begin position="1"/>
        <end position="68"/>
    </location>
</feature>
<evidence type="ECO:0000313" key="3">
    <source>
        <dbReference type="EMBL" id="ODN80073.1"/>
    </source>
</evidence>
<dbReference type="Proteomes" id="UP000094819">
    <property type="component" value="Unassembled WGS sequence"/>
</dbReference>
<keyword evidence="2" id="KW-0812">Transmembrane</keyword>
<organism evidence="3 4">
    <name type="scientific">Cryptococcus wingfieldii CBS 7118</name>
    <dbReference type="NCBI Taxonomy" id="1295528"/>
    <lineage>
        <taxon>Eukaryota</taxon>
        <taxon>Fungi</taxon>
        <taxon>Dikarya</taxon>
        <taxon>Basidiomycota</taxon>
        <taxon>Agaricomycotina</taxon>
        <taxon>Tremellomycetes</taxon>
        <taxon>Tremellales</taxon>
        <taxon>Cryptococcaceae</taxon>
        <taxon>Cryptococcus</taxon>
    </lineage>
</organism>
<keyword evidence="2" id="KW-1133">Transmembrane helix</keyword>
<keyword evidence="4" id="KW-1185">Reference proteome</keyword>
<sequence length="148" mass="15844">MPTSADDDAPSAQAIPPPPPSRPRTPVHFPHAPIGTPPPTPTTPLTHLSLSRKKNPSRQSSVSHAPIHTASDIELGLQTYNRIAPPITTATATNANANAKGQRKAPRWVAYVAASVFMGGGGVVVGSVVRLVYYMTKHRDVRSWTWGR</sequence>
<proteinExistence type="predicted"/>
<feature type="transmembrane region" description="Helical" evidence="2">
    <location>
        <begin position="108"/>
        <end position="133"/>
    </location>
</feature>
<dbReference type="AlphaFoldDB" id="A0A1E3HUQ4"/>
<evidence type="ECO:0000256" key="2">
    <source>
        <dbReference type="SAM" id="Phobius"/>
    </source>
</evidence>
<keyword evidence="2" id="KW-0472">Membrane</keyword>
<accession>A0A1E3HUQ4</accession>